<accession>A0A239GBV2</accession>
<reference evidence="4 5" key="2">
    <citation type="submission" date="2017-06" db="EMBL/GenBank/DDBJ databases">
        <authorList>
            <person name="Varghese N."/>
            <person name="Submissions S."/>
        </authorList>
    </citation>
    <scope>NUCLEOTIDE SEQUENCE [LARGE SCALE GENOMIC DNA]</scope>
    <source>
        <strain evidence="4 5">RLD-1</strain>
    </source>
</reference>
<dbReference type="PANTHER" id="PTHR43174:SF1">
    <property type="entry name" value="UDP-N-ACETYLGLUCOSAMINE 2-EPIMERASE"/>
    <property type="match status" value="1"/>
</dbReference>
<evidence type="ECO:0000313" key="6">
    <source>
        <dbReference type="Proteomes" id="UP000199693"/>
    </source>
</evidence>
<sequence length="362" mass="41063">MIYVLLGTKAQLIKMAPVIMELRNRGLEYKFISTGQHKETTDDILANFQIPGPEMVLHQGRDIVSIRQMLAWGIKVVARAFRSRQALFPKNDGLVLVHGDTASTLLGALIAKLAGQKVGHVEAGLRSYNYFHPFPEELIRIAVGRLADIRFCPGQWAVQNVSGYRLGRNVDIGANTLQDSLRIILSRHSSLDLPIPDEEFGVVSIHRFENIKDKRSLLRIVELIELIAGQFSLLFILHKPTERKLRQFGLFDRLSALPGVEFRHRYDYLRFMRLVMAAKFVISDGGSNQEECFYLDKPLLLLRAATERQEGLGKNCVLSEYAPVKVKEFMESLRERQPTMPNELLGSPSARIVDVCEEYCVE</sequence>
<dbReference type="Proteomes" id="UP000199693">
    <property type="component" value="Unassembled WGS sequence"/>
</dbReference>
<dbReference type="RefSeq" id="WP_089390523.1">
    <property type="nucleotide sequence ID" value="NZ_FNEC01000042.1"/>
</dbReference>
<dbReference type="AlphaFoldDB" id="A0A239GBV2"/>
<evidence type="ECO:0000259" key="2">
    <source>
        <dbReference type="Pfam" id="PF02350"/>
    </source>
</evidence>
<dbReference type="EMBL" id="FNEC01000042">
    <property type="protein sequence ID" value="SDK54739.1"/>
    <property type="molecule type" value="Genomic_DNA"/>
</dbReference>
<proteinExistence type="inferred from homology"/>
<dbReference type="InterPro" id="IPR003331">
    <property type="entry name" value="UDP_GlcNAc_Epimerase_2_dom"/>
</dbReference>
<evidence type="ECO:0000313" key="5">
    <source>
        <dbReference type="Proteomes" id="UP000198309"/>
    </source>
</evidence>
<dbReference type="GO" id="GO:0016853">
    <property type="term" value="F:isomerase activity"/>
    <property type="evidence" value="ECO:0007669"/>
    <property type="project" value="UniProtKB-KW"/>
</dbReference>
<gene>
    <name evidence="3" type="ORF">SAMN05216189_10428</name>
    <name evidence="4" type="ORF">SAMN06295949_10534</name>
</gene>
<dbReference type="InterPro" id="IPR029767">
    <property type="entry name" value="WecB-like"/>
</dbReference>
<dbReference type="Pfam" id="PF02350">
    <property type="entry name" value="Epimerase_2"/>
    <property type="match status" value="1"/>
</dbReference>
<evidence type="ECO:0000313" key="4">
    <source>
        <dbReference type="EMBL" id="SNS65524.1"/>
    </source>
</evidence>
<dbReference type="Proteomes" id="UP000198309">
    <property type="component" value="Unassembled WGS sequence"/>
</dbReference>
<keyword evidence="5" id="KW-1185">Reference proteome</keyword>
<organism evidence="3 6">
    <name type="scientific">Pseudomonas delhiensis</name>
    <dbReference type="NCBI Taxonomy" id="366289"/>
    <lineage>
        <taxon>Bacteria</taxon>
        <taxon>Pseudomonadati</taxon>
        <taxon>Pseudomonadota</taxon>
        <taxon>Gammaproteobacteria</taxon>
        <taxon>Pseudomonadales</taxon>
        <taxon>Pseudomonadaceae</taxon>
        <taxon>Pseudomonas</taxon>
    </lineage>
</organism>
<name>A0A239GBV2_9PSED</name>
<evidence type="ECO:0000313" key="3">
    <source>
        <dbReference type="EMBL" id="SDK54739.1"/>
    </source>
</evidence>
<feature type="domain" description="UDP-N-acetylglucosamine 2-epimerase" evidence="2">
    <location>
        <begin position="22"/>
        <end position="334"/>
    </location>
</feature>
<dbReference type="EMBL" id="FZPC01000005">
    <property type="protein sequence ID" value="SNS65524.1"/>
    <property type="molecule type" value="Genomic_DNA"/>
</dbReference>
<comment type="similarity">
    <text evidence="1">Belongs to the UDP-N-acetylglucosamine 2-epimerase family.</text>
</comment>
<reference evidence="3 6" key="1">
    <citation type="submission" date="2016-10" db="EMBL/GenBank/DDBJ databases">
        <authorList>
            <person name="de Groot N.N."/>
        </authorList>
    </citation>
    <scope>NUCLEOTIDE SEQUENCE [LARGE SCALE GENOMIC DNA]</scope>
    <source>
        <strain evidence="3 6">CCM 7361</strain>
    </source>
</reference>
<dbReference type="SUPFAM" id="SSF53756">
    <property type="entry name" value="UDP-Glycosyltransferase/glycogen phosphorylase"/>
    <property type="match status" value="1"/>
</dbReference>
<evidence type="ECO:0000256" key="1">
    <source>
        <dbReference type="RuleBase" id="RU003513"/>
    </source>
</evidence>
<dbReference type="Gene3D" id="3.40.50.2000">
    <property type="entry name" value="Glycogen Phosphorylase B"/>
    <property type="match status" value="2"/>
</dbReference>
<keyword evidence="1" id="KW-0413">Isomerase</keyword>
<dbReference type="PANTHER" id="PTHR43174">
    <property type="entry name" value="UDP-N-ACETYLGLUCOSAMINE 2-EPIMERASE"/>
    <property type="match status" value="1"/>
</dbReference>
<protein>
    <submittedName>
        <fullName evidence="3">UDP-N-acetylglucosamine 2-epimerase (Non-hydrolysing)</fullName>
    </submittedName>
</protein>